<evidence type="ECO:0000313" key="4">
    <source>
        <dbReference type="Proteomes" id="UP000218327"/>
    </source>
</evidence>
<comment type="similarity">
    <text evidence="1">Belongs to the YggT family.</text>
</comment>
<dbReference type="Pfam" id="PF02325">
    <property type="entry name" value="CCB3_YggT"/>
    <property type="match status" value="2"/>
</dbReference>
<organism evidence="3 4">
    <name type="scientific">SAR86 cluster bacterium</name>
    <dbReference type="NCBI Taxonomy" id="2030880"/>
    <lineage>
        <taxon>Bacteria</taxon>
        <taxon>Pseudomonadati</taxon>
        <taxon>Pseudomonadota</taxon>
        <taxon>Gammaproteobacteria</taxon>
        <taxon>SAR86 cluster</taxon>
    </lineage>
</organism>
<gene>
    <name evidence="3" type="ORF">COA96_01625</name>
</gene>
<feature type="transmembrane region" description="Helical" evidence="2">
    <location>
        <begin position="7"/>
        <end position="29"/>
    </location>
</feature>
<keyword evidence="2" id="KW-0472">Membrane</keyword>
<evidence type="ECO:0000256" key="2">
    <source>
        <dbReference type="SAM" id="Phobius"/>
    </source>
</evidence>
<dbReference type="InterPro" id="IPR003425">
    <property type="entry name" value="CCB3/YggT"/>
</dbReference>
<dbReference type="AlphaFoldDB" id="A0A2A5B9J8"/>
<dbReference type="EMBL" id="NVVJ01000003">
    <property type="protein sequence ID" value="PCJ28233.1"/>
    <property type="molecule type" value="Genomic_DNA"/>
</dbReference>
<feature type="transmembrane region" description="Helical" evidence="2">
    <location>
        <begin position="67"/>
        <end position="89"/>
    </location>
</feature>
<sequence>MGALGSSAALIFNTVGGIYLLAVLLRFLLQVAKADFYNPISQAVIKITDPLVRIFRTFIPGYKGIDFSTLIVALVVEAVGICGLILLYGGTIPGPGYIITWSFVGVIYFMINIYYYAIIGSIIMSFVMMFSGNMNPHPILKLIWQLTEPVMGPVRKIIPPMGGMDFSPIFIFIVIQLLENFIISTFGITEQHALVIIGI</sequence>
<dbReference type="Proteomes" id="UP000218327">
    <property type="component" value="Unassembled WGS sequence"/>
</dbReference>
<reference evidence="4" key="1">
    <citation type="submission" date="2017-08" db="EMBL/GenBank/DDBJ databases">
        <title>A dynamic microbial community with high functional redundancy inhabits the cold, oxic subseafloor aquifer.</title>
        <authorList>
            <person name="Tully B.J."/>
            <person name="Wheat C.G."/>
            <person name="Glazer B.T."/>
            <person name="Huber J.A."/>
        </authorList>
    </citation>
    <scope>NUCLEOTIDE SEQUENCE [LARGE SCALE GENOMIC DNA]</scope>
</reference>
<accession>A0A2A5B9J8</accession>
<dbReference type="GO" id="GO:0016020">
    <property type="term" value="C:membrane"/>
    <property type="evidence" value="ECO:0007669"/>
    <property type="project" value="InterPro"/>
</dbReference>
<feature type="transmembrane region" description="Helical" evidence="2">
    <location>
        <begin position="101"/>
        <end position="130"/>
    </location>
</feature>
<keyword evidence="2" id="KW-0812">Transmembrane</keyword>
<evidence type="ECO:0000313" key="3">
    <source>
        <dbReference type="EMBL" id="PCJ28233.1"/>
    </source>
</evidence>
<dbReference type="PANTHER" id="PTHR33219:SF14">
    <property type="entry name" value="PROTEIN COFACTOR ASSEMBLY OF COMPLEX C SUBUNIT B CCB3, CHLOROPLASTIC-RELATED"/>
    <property type="match status" value="1"/>
</dbReference>
<protein>
    <submittedName>
        <fullName evidence="3">YggT family protein</fullName>
    </submittedName>
</protein>
<comment type="caution">
    <text evidence="3">The sequence shown here is derived from an EMBL/GenBank/DDBJ whole genome shotgun (WGS) entry which is preliminary data.</text>
</comment>
<dbReference type="PANTHER" id="PTHR33219">
    <property type="entry name" value="YLMG HOMOLOG PROTEIN 2, CHLOROPLASTIC"/>
    <property type="match status" value="1"/>
</dbReference>
<keyword evidence="2" id="KW-1133">Transmembrane helix</keyword>
<name>A0A2A5B9J8_9GAMM</name>
<proteinExistence type="inferred from homology"/>
<feature type="transmembrane region" description="Helical" evidence="2">
    <location>
        <begin position="169"/>
        <end position="189"/>
    </location>
</feature>
<evidence type="ECO:0000256" key="1">
    <source>
        <dbReference type="ARBA" id="ARBA00010894"/>
    </source>
</evidence>